<dbReference type="AlphaFoldDB" id="A0A183SQL0"/>
<dbReference type="CDD" id="cd00063">
    <property type="entry name" value="FN3"/>
    <property type="match status" value="1"/>
</dbReference>
<dbReference type="Gene3D" id="2.60.40.10">
    <property type="entry name" value="Immunoglobulins"/>
    <property type="match status" value="1"/>
</dbReference>
<evidence type="ECO:0000313" key="5">
    <source>
        <dbReference type="WBParaSite" id="SSLN_0000671401-mRNA-1"/>
    </source>
</evidence>
<dbReference type="SMART" id="SM00060">
    <property type="entry name" value="FN3"/>
    <property type="match status" value="1"/>
</dbReference>
<accession>A0A183SQL0</accession>
<name>A0A183SQL0_SCHSO</name>
<dbReference type="SUPFAM" id="SSF49265">
    <property type="entry name" value="Fibronectin type III"/>
    <property type="match status" value="1"/>
</dbReference>
<reference evidence="5" key="1">
    <citation type="submission" date="2016-06" db="UniProtKB">
        <authorList>
            <consortium name="WormBaseParasite"/>
        </authorList>
    </citation>
    <scope>IDENTIFICATION</scope>
</reference>
<reference evidence="3 4" key="2">
    <citation type="submission" date="2018-11" db="EMBL/GenBank/DDBJ databases">
        <authorList>
            <consortium name="Pathogen Informatics"/>
        </authorList>
    </citation>
    <scope>NUCLEOTIDE SEQUENCE [LARGE SCALE GENOMIC DNA]</scope>
    <source>
        <strain evidence="3 4">NST_G2</strain>
    </source>
</reference>
<dbReference type="WBParaSite" id="SSLN_0000671401-mRNA-1">
    <property type="protein sequence ID" value="SSLN_0000671401-mRNA-1"/>
    <property type="gene ID" value="SSLN_0000671401"/>
</dbReference>
<keyword evidence="4" id="KW-1185">Reference proteome</keyword>
<evidence type="ECO:0000313" key="3">
    <source>
        <dbReference type="EMBL" id="VDL92893.1"/>
    </source>
</evidence>
<protein>
    <submittedName>
        <fullName evidence="5">Fibronectin type-III domain-containing protein</fullName>
    </submittedName>
</protein>
<evidence type="ECO:0000259" key="2">
    <source>
        <dbReference type="SMART" id="SM00060"/>
    </source>
</evidence>
<dbReference type="Proteomes" id="UP000275846">
    <property type="component" value="Unassembled WGS sequence"/>
</dbReference>
<sequence>MSMMVEFMFSSVPGQPRNFRGFAIEADSIQLMWSPPEVPDGHILMEYGLWYSASNTPLEVDSKPGTEAQEQKMPPSPSPPPSAAPAGEQMRTIKSDATQFVLRDLKSGMLYHLRLAGRTMNGYGASASVDVRTQEHRKYFSCSFAR</sequence>
<dbReference type="OrthoDB" id="114660at2759"/>
<evidence type="ECO:0000256" key="1">
    <source>
        <dbReference type="SAM" id="MobiDB-lite"/>
    </source>
</evidence>
<feature type="region of interest" description="Disordered" evidence="1">
    <location>
        <begin position="58"/>
        <end position="91"/>
    </location>
</feature>
<evidence type="ECO:0000313" key="4">
    <source>
        <dbReference type="Proteomes" id="UP000275846"/>
    </source>
</evidence>
<dbReference type="EMBL" id="UYSU01033717">
    <property type="protein sequence ID" value="VDL92893.1"/>
    <property type="molecule type" value="Genomic_DNA"/>
</dbReference>
<dbReference type="InterPro" id="IPR013783">
    <property type="entry name" value="Ig-like_fold"/>
</dbReference>
<dbReference type="InterPro" id="IPR003961">
    <property type="entry name" value="FN3_dom"/>
</dbReference>
<dbReference type="InterPro" id="IPR036116">
    <property type="entry name" value="FN3_sf"/>
</dbReference>
<feature type="compositionally biased region" description="Pro residues" evidence="1">
    <location>
        <begin position="74"/>
        <end position="83"/>
    </location>
</feature>
<organism evidence="5">
    <name type="scientific">Schistocephalus solidus</name>
    <name type="common">Tapeworm</name>
    <dbReference type="NCBI Taxonomy" id="70667"/>
    <lineage>
        <taxon>Eukaryota</taxon>
        <taxon>Metazoa</taxon>
        <taxon>Spiralia</taxon>
        <taxon>Lophotrochozoa</taxon>
        <taxon>Platyhelminthes</taxon>
        <taxon>Cestoda</taxon>
        <taxon>Eucestoda</taxon>
        <taxon>Diphyllobothriidea</taxon>
        <taxon>Diphyllobothriidae</taxon>
        <taxon>Schistocephalus</taxon>
    </lineage>
</organism>
<gene>
    <name evidence="3" type="ORF">SSLN_LOCUS6508</name>
</gene>
<proteinExistence type="predicted"/>
<dbReference type="Pfam" id="PF00041">
    <property type="entry name" value="fn3"/>
    <property type="match status" value="1"/>
</dbReference>
<feature type="domain" description="Fibronectin type-III" evidence="2">
    <location>
        <begin position="13"/>
        <end position="126"/>
    </location>
</feature>